<feature type="domain" description="CCHC-type" evidence="2">
    <location>
        <begin position="4"/>
        <end position="18"/>
    </location>
</feature>
<protein>
    <recommendedName>
        <fullName evidence="2">CCHC-type domain-containing protein</fullName>
    </recommendedName>
</protein>
<comment type="caution">
    <text evidence="3">The sequence shown here is derived from an EMBL/GenBank/DDBJ whole genome shotgun (WGS) entry which is preliminary data.</text>
</comment>
<dbReference type="AlphaFoldDB" id="A0A371EEH2"/>
<dbReference type="Proteomes" id="UP000257109">
    <property type="component" value="Unassembled WGS sequence"/>
</dbReference>
<feature type="non-terminal residue" evidence="3">
    <location>
        <position position="1"/>
    </location>
</feature>
<keyword evidence="1" id="KW-0863">Zinc-finger</keyword>
<organism evidence="3 4">
    <name type="scientific">Mucuna pruriens</name>
    <name type="common">Velvet bean</name>
    <name type="synonym">Dolichos pruriens</name>
    <dbReference type="NCBI Taxonomy" id="157652"/>
    <lineage>
        <taxon>Eukaryota</taxon>
        <taxon>Viridiplantae</taxon>
        <taxon>Streptophyta</taxon>
        <taxon>Embryophyta</taxon>
        <taxon>Tracheophyta</taxon>
        <taxon>Spermatophyta</taxon>
        <taxon>Magnoliopsida</taxon>
        <taxon>eudicotyledons</taxon>
        <taxon>Gunneridae</taxon>
        <taxon>Pentapetalae</taxon>
        <taxon>rosids</taxon>
        <taxon>fabids</taxon>
        <taxon>Fabales</taxon>
        <taxon>Fabaceae</taxon>
        <taxon>Papilionoideae</taxon>
        <taxon>50 kb inversion clade</taxon>
        <taxon>NPAAA clade</taxon>
        <taxon>indigoferoid/millettioid clade</taxon>
        <taxon>Phaseoleae</taxon>
        <taxon>Mucuna</taxon>
    </lineage>
</organism>
<proteinExistence type="predicted"/>
<dbReference type="GO" id="GO:0003676">
    <property type="term" value="F:nucleic acid binding"/>
    <property type="evidence" value="ECO:0007669"/>
    <property type="project" value="InterPro"/>
</dbReference>
<name>A0A371EEH2_MUCPR</name>
<keyword evidence="1" id="KW-0862">Zinc</keyword>
<dbReference type="Gene3D" id="4.10.60.10">
    <property type="entry name" value="Zinc finger, CCHC-type"/>
    <property type="match status" value="1"/>
</dbReference>
<reference evidence="3" key="1">
    <citation type="submission" date="2018-05" db="EMBL/GenBank/DDBJ databases">
        <title>Draft genome of Mucuna pruriens seed.</title>
        <authorList>
            <person name="Nnadi N.E."/>
            <person name="Vos R."/>
            <person name="Hasami M.H."/>
            <person name="Devisetty U.K."/>
            <person name="Aguiy J.C."/>
        </authorList>
    </citation>
    <scope>NUCLEOTIDE SEQUENCE [LARGE SCALE GENOMIC DNA]</scope>
    <source>
        <strain evidence="3">JCA_2017</strain>
    </source>
</reference>
<sequence length="238" mass="27222">MKFCNYCKKNGHIIKECPTRPQSFTNLTPIQQNAPTTSPTLNLEMYSLLWDSHVNPLHLGTSILGLPTITNNAQFLTRSTLGKDNREGINYAIVDYQMGHKCLGHPNLNVLHDMLKSGFHGNKHTPFLNIHFDCIPCKLGKSKILCFPTHHLNVTQPFDITHIISLGFIFYTQNMKCFPLSNSFMLKFKFNSLPKSKFVTLIVEGKTHRTHLRNSCNPMGLMCYHTIYVKPFPLQFIL</sequence>
<dbReference type="EMBL" id="QJKJ01014379">
    <property type="protein sequence ID" value="RDX64445.1"/>
    <property type="molecule type" value="Genomic_DNA"/>
</dbReference>
<dbReference type="OrthoDB" id="1706811at2759"/>
<dbReference type="InterPro" id="IPR001878">
    <property type="entry name" value="Znf_CCHC"/>
</dbReference>
<dbReference type="SUPFAM" id="SSF57756">
    <property type="entry name" value="Retrovirus zinc finger-like domains"/>
    <property type="match status" value="1"/>
</dbReference>
<dbReference type="PROSITE" id="PS50158">
    <property type="entry name" value="ZF_CCHC"/>
    <property type="match status" value="1"/>
</dbReference>
<evidence type="ECO:0000256" key="1">
    <source>
        <dbReference type="PROSITE-ProRule" id="PRU00047"/>
    </source>
</evidence>
<accession>A0A371EEH2</accession>
<gene>
    <name evidence="3" type="ORF">CR513_57003</name>
</gene>
<keyword evidence="4" id="KW-1185">Reference proteome</keyword>
<keyword evidence="1" id="KW-0479">Metal-binding</keyword>
<evidence type="ECO:0000313" key="3">
    <source>
        <dbReference type="EMBL" id="RDX64445.1"/>
    </source>
</evidence>
<dbReference type="InterPro" id="IPR036875">
    <property type="entry name" value="Znf_CCHC_sf"/>
</dbReference>
<evidence type="ECO:0000259" key="2">
    <source>
        <dbReference type="PROSITE" id="PS50158"/>
    </source>
</evidence>
<evidence type="ECO:0000313" key="4">
    <source>
        <dbReference type="Proteomes" id="UP000257109"/>
    </source>
</evidence>
<dbReference type="GO" id="GO:0008270">
    <property type="term" value="F:zinc ion binding"/>
    <property type="evidence" value="ECO:0007669"/>
    <property type="project" value="UniProtKB-KW"/>
</dbReference>